<evidence type="ECO:0000313" key="1">
    <source>
        <dbReference type="EMBL" id="KAI8440960.1"/>
    </source>
</evidence>
<gene>
    <name evidence="1" type="ORF">MSG28_009249</name>
</gene>
<dbReference type="Proteomes" id="UP001064048">
    <property type="component" value="Chromosome 15"/>
</dbReference>
<reference evidence="1 2" key="1">
    <citation type="journal article" date="2022" name="Genome Biol. Evol.">
        <title>The Spruce Budworm Genome: Reconstructing the Evolutionary History of Antifreeze Proteins.</title>
        <authorList>
            <person name="Beliveau C."/>
            <person name="Gagne P."/>
            <person name="Picq S."/>
            <person name="Vernygora O."/>
            <person name="Keeling C.I."/>
            <person name="Pinkney K."/>
            <person name="Doucet D."/>
            <person name="Wen F."/>
            <person name="Johnston J.S."/>
            <person name="Maaroufi H."/>
            <person name="Boyle B."/>
            <person name="Laroche J."/>
            <person name="Dewar K."/>
            <person name="Juretic N."/>
            <person name="Blackburn G."/>
            <person name="Nisole A."/>
            <person name="Brunet B."/>
            <person name="Brandao M."/>
            <person name="Lumley L."/>
            <person name="Duan J."/>
            <person name="Quan G."/>
            <person name="Lucarotti C.J."/>
            <person name="Roe A.D."/>
            <person name="Sperling F.A.H."/>
            <person name="Levesque R.C."/>
            <person name="Cusson M."/>
        </authorList>
    </citation>
    <scope>NUCLEOTIDE SEQUENCE [LARGE SCALE GENOMIC DNA]</scope>
    <source>
        <strain evidence="1">Glfc:IPQL:Cfum</strain>
    </source>
</reference>
<keyword evidence="2" id="KW-1185">Reference proteome</keyword>
<dbReference type="EMBL" id="CM046115">
    <property type="protein sequence ID" value="KAI8440960.1"/>
    <property type="molecule type" value="Genomic_DNA"/>
</dbReference>
<proteinExistence type="predicted"/>
<comment type="caution">
    <text evidence="1">The sequence shown here is derived from an EMBL/GenBank/DDBJ whole genome shotgun (WGS) entry which is preliminary data.</text>
</comment>
<sequence length="71" mass="7775">MSVGGRQAFHQIILLLCVSILANGVAAFRLLPARAQEEKALEIVELSATNASKQNVSDDYGKYSYLITTYL</sequence>
<organism evidence="1 2">
    <name type="scientific">Choristoneura fumiferana</name>
    <name type="common">Spruce budworm moth</name>
    <name type="synonym">Archips fumiferana</name>
    <dbReference type="NCBI Taxonomy" id="7141"/>
    <lineage>
        <taxon>Eukaryota</taxon>
        <taxon>Metazoa</taxon>
        <taxon>Ecdysozoa</taxon>
        <taxon>Arthropoda</taxon>
        <taxon>Hexapoda</taxon>
        <taxon>Insecta</taxon>
        <taxon>Pterygota</taxon>
        <taxon>Neoptera</taxon>
        <taxon>Endopterygota</taxon>
        <taxon>Lepidoptera</taxon>
        <taxon>Glossata</taxon>
        <taxon>Ditrysia</taxon>
        <taxon>Tortricoidea</taxon>
        <taxon>Tortricidae</taxon>
        <taxon>Tortricinae</taxon>
        <taxon>Choristoneura</taxon>
    </lineage>
</organism>
<evidence type="ECO:0000313" key="2">
    <source>
        <dbReference type="Proteomes" id="UP001064048"/>
    </source>
</evidence>
<protein>
    <submittedName>
        <fullName evidence="1">Uncharacterized protein</fullName>
    </submittedName>
</protein>
<name>A0ACC0KXE3_CHOFU</name>
<accession>A0ACC0KXE3</accession>